<proteinExistence type="predicted"/>
<accession>A0A8S5THS7</accession>
<protein>
    <submittedName>
        <fullName evidence="1">Uncharacterized protein</fullName>
    </submittedName>
</protein>
<organism evidence="1">
    <name type="scientific">Myoviridae sp. ctiv53</name>
    <dbReference type="NCBI Taxonomy" id="2827703"/>
    <lineage>
        <taxon>Viruses</taxon>
        <taxon>Duplodnaviria</taxon>
        <taxon>Heunggongvirae</taxon>
        <taxon>Uroviricota</taxon>
        <taxon>Caudoviricetes</taxon>
    </lineage>
</organism>
<dbReference type="EMBL" id="BK032828">
    <property type="protein sequence ID" value="DAF62793.1"/>
    <property type="molecule type" value="Genomic_DNA"/>
</dbReference>
<reference evidence="1" key="1">
    <citation type="journal article" date="2021" name="Proc. Natl. Acad. Sci. U.S.A.">
        <title>A Catalog of Tens of Thousands of Viruses from Human Metagenomes Reveals Hidden Associations with Chronic Diseases.</title>
        <authorList>
            <person name="Tisza M.J."/>
            <person name="Buck C.B."/>
        </authorList>
    </citation>
    <scope>NUCLEOTIDE SEQUENCE</scope>
    <source>
        <strain evidence="1">Ctiv53</strain>
    </source>
</reference>
<name>A0A8S5THS7_9CAUD</name>
<sequence length="96" mass="10971">MKPKSTNQQTNLPRWLAERAARQSVLMQLDIPLVAEGEQQIAQNVLFRAGYLVALEDVAVALGWHELADNIRHLAEERKQQWDEAVVRCNQLSQSH</sequence>
<evidence type="ECO:0000313" key="1">
    <source>
        <dbReference type="EMBL" id="DAF62793.1"/>
    </source>
</evidence>